<name>A0A4P2Q4Y0_SORCE</name>
<sequence length="60" mass="6524">MERAYRRREVPVGLADAACFHAHAQRFPGGRLTLLRERLRSSAEALPVTTAGATAGHARP</sequence>
<evidence type="ECO:0000313" key="2">
    <source>
        <dbReference type="Proteomes" id="UP000295781"/>
    </source>
</evidence>
<gene>
    <name evidence="1" type="ORF">SOCEGT47_049680</name>
</gene>
<proteinExistence type="predicted"/>
<dbReference type="EMBL" id="CP012670">
    <property type="protein sequence ID" value="AUX24430.1"/>
    <property type="molecule type" value="Genomic_DNA"/>
</dbReference>
<protein>
    <submittedName>
        <fullName evidence="1">Uncharacterized protein</fullName>
    </submittedName>
</protein>
<evidence type="ECO:0000313" key="1">
    <source>
        <dbReference type="EMBL" id="AUX24430.1"/>
    </source>
</evidence>
<dbReference type="AlphaFoldDB" id="A0A4P2Q4Y0"/>
<organism evidence="1 2">
    <name type="scientific">Sorangium cellulosum</name>
    <name type="common">Polyangium cellulosum</name>
    <dbReference type="NCBI Taxonomy" id="56"/>
    <lineage>
        <taxon>Bacteria</taxon>
        <taxon>Pseudomonadati</taxon>
        <taxon>Myxococcota</taxon>
        <taxon>Polyangia</taxon>
        <taxon>Polyangiales</taxon>
        <taxon>Polyangiaceae</taxon>
        <taxon>Sorangium</taxon>
    </lineage>
</organism>
<reference evidence="1 2" key="1">
    <citation type="submission" date="2015-09" db="EMBL/GenBank/DDBJ databases">
        <title>Sorangium comparison.</title>
        <authorList>
            <person name="Zaburannyi N."/>
            <person name="Bunk B."/>
            <person name="Overmann J."/>
            <person name="Mueller R."/>
        </authorList>
    </citation>
    <scope>NUCLEOTIDE SEQUENCE [LARGE SCALE GENOMIC DNA]</scope>
    <source>
        <strain evidence="1 2">So ceGT47</strain>
    </source>
</reference>
<accession>A0A4P2Q4Y0</accession>
<dbReference type="Proteomes" id="UP000295781">
    <property type="component" value="Chromosome"/>
</dbReference>